<keyword evidence="1" id="KW-0732">Signal</keyword>
<sequence>MIKILLLVLLRILIDMFCYFCSTIGSHLEIHARINGSWRRISYSVLQLVLKKTISCMS</sequence>
<dbReference type="EMBL" id="CM017661">
    <property type="protein sequence ID" value="TYI47566.1"/>
    <property type="molecule type" value="Genomic_DNA"/>
</dbReference>
<dbReference type="Proteomes" id="UP000323597">
    <property type="component" value="Chromosome D13"/>
</dbReference>
<proteinExistence type="predicted"/>
<gene>
    <name evidence="2" type="ORF">E1A91_D13G183100v1</name>
</gene>
<feature type="signal peptide" evidence="1">
    <location>
        <begin position="1"/>
        <end position="25"/>
    </location>
</feature>
<dbReference type="AlphaFoldDB" id="A0A5D2S3U4"/>
<evidence type="ECO:0000313" key="3">
    <source>
        <dbReference type="Proteomes" id="UP000323597"/>
    </source>
</evidence>
<reference evidence="2 3" key="1">
    <citation type="submission" date="2019-07" db="EMBL/GenBank/DDBJ databases">
        <title>WGS assembly of Gossypium mustelinum.</title>
        <authorList>
            <person name="Chen Z.J."/>
            <person name="Sreedasyam A."/>
            <person name="Ando A."/>
            <person name="Song Q."/>
            <person name="De L."/>
            <person name="Hulse-Kemp A."/>
            <person name="Ding M."/>
            <person name="Ye W."/>
            <person name="Kirkbride R."/>
            <person name="Jenkins J."/>
            <person name="Plott C."/>
            <person name="Lovell J."/>
            <person name="Lin Y.-M."/>
            <person name="Vaughn R."/>
            <person name="Liu B."/>
            <person name="Li W."/>
            <person name="Simpson S."/>
            <person name="Scheffler B."/>
            <person name="Saski C."/>
            <person name="Grover C."/>
            <person name="Hu G."/>
            <person name="Conover J."/>
            <person name="Carlson J."/>
            <person name="Shu S."/>
            <person name="Boston L."/>
            <person name="Williams M."/>
            <person name="Peterson D."/>
            <person name="Mcgee K."/>
            <person name="Jones D."/>
            <person name="Wendel J."/>
            <person name="Stelly D."/>
            <person name="Grimwood J."/>
            <person name="Schmutz J."/>
        </authorList>
    </citation>
    <scope>NUCLEOTIDE SEQUENCE [LARGE SCALE GENOMIC DNA]</scope>
    <source>
        <strain evidence="2">1408120.09</strain>
    </source>
</reference>
<feature type="chain" id="PRO_5023103461" evidence="1">
    <location>
        <begin position="26"/>
        <end position="58"/>
    </location>
</feature>
<keyword evidence="3" id="KW-1185">Reference proteome</keyword>
<protein>
    <submittedName>
        <fullName evidence="2">Uncharacterized protein</fullName>
    </submittedName>
</protein>
<accession>A0A5D2S3U4</accession>
<name>A0A5D2S3U4_GOSMU</name>
<evidence type="ECO:0000313" key="2">
    <source>
        <dbReference type="EMBL" id="TYI47566.1"/>
    </source>
</evidence>
<evidence type="ECO:0000256" key="1">
    <source>
        <dbReference type="SAM" id="SignalP"/>
    </source>
</evidence>
<organism evidence="2 3">
    <name type="scientific">Gossypium mustelinum</name>
    <name type="common">Cotton</name>
    <name type="synonym">Gossypium caicoense</name>
    <dbReference type="NCBI Taxonomy" id="34275"/>
    <lineage>
        <taxon>Eukaryota</taxon>
        <taxon>Viridiplantae</taxon>
        <taxon>Streptophyta</taxon>
        <taxon>Embryophyta</taxon>
        <taxon>Tracheophyta</taxon>
        <taxon>Spermatophyta</taxon>
        <taxon>Magnoliopsida</taxon>
        <taxon>eudicotyledons</taxon>
        <taxon>Gunneridae</taxon>
        <taxon>Pentapetalae</taxon>
        <taxon>rosids</taxon>
        <taxon>malvids</taxon>
        <taxon>Malvales</taxon>
        <taxon>Malvaceae</taxon>
        <taxon>Malvoideae</taxon>
        <taxon>Gossypium</taxon>
    </lineage>
</organism>